<evidence type="ECO:0000259" key="5">
    <source>
        <dbReference type="Pfam" id="PF09258"/>
    </source>
</evidence>
<protein>
    <recommendedName>
        <fullName evidence="5">Glycosyl transferase 64 domain-containing protein</fullName>
    </recommendedName>
</protein>
<dbReference type="Gramene" id="TraesLDM7B03G04197880.1">
    <property type="protein sequence ID" value="TraesLDM7B03G04197880.1"/>
    <property type="gene ID" value="TraesLDM7B03G04197880"/>
</dbReference>
<dbReference type="Gramene" id="TraesJAG7B03G04177000.1">
    <property type="protein sequence ID" value="TraesJAG7B03G04177000.1"/>
    <property type="gene ID" value="TraesJAG7B03G04177000"/>
</dbReference>
<dbReference type="OMA" id="GGGTKEY"/>
<keyword evidence="2" id="KW-0808">Transferase</keyword>
<gene>
    <name evidence="6" type="primary">LOC123158180</name>
</gene>
<dbReference type="Proteomes" id="UP000019116">
    <property type="component" value="Chromosome 7B"/>
</dbReference>
<sequence>MLGMAKQLLQLQAATHRWSGARRRQPLAPVPPRHAPAARAGRFAACFLACLLALAAGAILMLCITLHRPEPDASAAASPRGSGYAVVINTWKRYHLLKRAVAHYSVCAGVDAVHVVWSEPQEPPEALRRSVLNCSHAAVNVGFVMNRGNSLNNRFRPIQGLRTDAVFSVDDDLVVPCSTLRFAFGVWQSAPSAMVGFVPRMHWPADPRGNTEEYRYGSWWSVWRTGTYSMVLSKASFLHKRYLNLYTNRMLPSIRDYVTENRNCEDIAMSFLVANVTGAPPIWVQGRIFEIGSSGISSLKGHDLRRSRCLNAFASMYGHMPLVATTVKAVDSRTSWFW</sequence>
<keyword evidence="4" id="KW-0472">Membrane</keyword>
<reference evidence="6" key="2">
    <citation type="submission" date="2018-10" db="UniProtKB">
        <authorList>
            <consortium name="EnsemblPlants"/>
        </authorList>
    </citation>
    <scope>IDENTIFICATION</scope>
</reference>
<dbReference type="Gramene" id="TraesRN7B0100851900.1">
    <property type="protein sequence ID" value="TraesRN7B0100851900.1"/>
    <property type="gene ID" value="TraesRN7B0100851900"/>
</dbReference>
<evidence type="ECO:0000256" key="3">
    <source>
        <dbReference type="ARBA" id="ARBA00023157"/>
    </source>
</evidence>
<dbReference type="OrthoDB" id="5954868at2759"/>
<dbReference type="STRING" id="4565.A0A3B6SQS7"/>
<dbReference type="Pfam" id="PF09258">
    <property type="entry name" value="Glyco_transf_64"/>
    <property type="match status" value="1"/>
</dbReference>
<dbReference type="GO" id="GO:0016757">
    <property type="term" value="F:glycosyltransferase activity"/>
    <property type="evidence" value="ECO:0007669"/>
    <property type="project" value="InterPro"/>
</dbReference>
<dbReference type="Gramene" id="TraesPARA_EIv1.0_2450250.1">
    <property type="protein sequence ID" value="TraesPARA_EIv1.0_2450250.1.CDS"/>
    <property type="gene ID" value="TraesPARA_EIv1.0_2450250"/>
</dbReference>
<comment type="similarity">
    <text evidence="1">Belongs to the glycosyltransferase 64 family.</text>
</comment>
<evidence type="ECO:0000256" key="1">
    <source>
        <dbReference type="ARBA" id="ARBA00008700"/>
    </source>
</evidence>
<evidence type="ECO:0000313" key="7">
    <source>
        <dbReference type="Proteomes" id="UP000019116"/>
    </source>
</evidence>
<dbReference type="Gramene" id="TraesCAD_scaffold_006175_01G000400.1">
    <property type="protein sequence ID" value="TraesCAD_scaffold_006175_01G000400.1"/>
    <property type="gene ID" value="TraesCAD_scaffold_006175_01G000400"/>
</dbReference>
<dbReference type="InterPro" id="IPR029044">
    <property type="entry name" value="Nucleotide-diphossugar_trans"/>
</dbReference>
<proteinExistence type="inferred from homology"/>
<organism evidence="6">
    <name type="scientific">Triticum aestivum</name>
    <name type="common">Wheat</name>
    <dbReference type="NCBI Taxonomy" id="4565"/>
    <lineage>
        <taxon>Eukaryota</taxon>
        <taxon>Viridiplantae</taxon>
        <taxon>Streptophyta</taxon>
        <taxon>Embryophyta</taxon>
        <taxon>Tracheophyta</taxon>
        <taxon>Spermatophyta</taxon>
        <taxon>Magnoliopsida</taxon>
        <taxon>Liliopsida</taxon>
        <taxon>Poales</taxon>
        <taxon>Poaceae</taxon>
        <taxon>BOP clade</taxon>
        <taxon>Pooideae</taxon>
        <taxon>Triticodae</taxon>
        <taxon>Triticeae</taxon>
        <taxon>Triticinae</taxon>
        <taxon>Triticum</taxon>
    </lineage>
</organism>
<name>A0A3B6SQS7_WHEAT</name>
<dbReference type="Gramene" id="TraesCS7B03G0843700.1">
    <property type="protein sequence ID" value="TraesCS7B03G0843700.1.CDS"/>
    <property type="gene ID" value="TraesCS7B03G0843700"/>
</dbReference>
<dbReference type="AlphaFoldDB" id="A0A3B6SQS7"/>
<dbReference type="GO" id="GO:0016020">
    <property type="term" value="C:membrane"/>
    <property type="evidence" value="ECO:0007669"/>
    <property type="project" value="InterPro"/>
</dbReference>
<evidence type="ECO:0000256" key="2">
    <source>
        <dbReference type="ARBA" id="ARBA00022679"/>
    </source>
</evidence>
<feature type="domain" description="Glycosyl transferase 64" evidence="5">
    <location>
        <begin position="84"/>
        <end position="331"/>
    </location>
</feature>
<keyword evidence="7" id="KW-1185">Reference proteome</keyword>
<reference evidence="6" key="1">
    <citation type="submission" date="2018-08" db="EMBL/GenBank/DDBJ databases">
        <authorList>
            <person name="Rossello M."/>
        </authorList>
    </citation>
    <scope>NUCLEOTIDE SEQUENCE [LARGE SCALE GENOMIC DNA]</scope>
    <source>
        <strain evidence="6">cv. Chinese Spring</strain>
    </source>
</reference>
<dbReference type="Gene3D" id="3.90.550.10">
    <property type="entry name" value="Spore Coat Polysaccharide Biosynthesis Protein SpsA, Chain A"/>
    <property type="match status" value="1"/>
</dbReference>
<dbReference type="Gramene" id="TraesCS7B02G314000.1">
    <property type="protein sequence ID" value="TraesCS7B02G314000.1"/>
    <property type="gene ID" value="TraesCS7B02G314000"/>
</dbReference>
<evidence type="ECO:0000256" key="4">
    <source>
        <dbReference type="SAM" id="Phobius"/>
    </source>
</evidence>
<dbReference type="EnsemblPlants" id="TraesCS7B02G314000.1">
    <property type="protein sequence ID" value="TraesCS7B02G314000.1"/>
    <property type="gene ID" value="TraesCS7B02G314000"/>
</dbReference>
<feature type="transmembrane region" description="Helical" evidence="4">
    <location>
        <begin position="43"/>
        <end position="67"/>
    </location>
</feature>
<accession>A0A3B6SQS7</accession>
<keyword evidence="4" id="KW-0812">Transmembrane</keyword>
<dbReference type="InterPro" id="IPR015338">
    <property type="entry name" value="GT64_dom"/>
</dbReference>
<evidence type="ECO:0000313" key="6">
    <source>
        <dbReference type="EnsemblPlants" id="TraesCS7B02G314000.1"/>
    </source>
</evidence>
<dbReference type="SUPFAM" id="SSF53448">
    <property type="entry name" value="Nucleotide-diphospho-sugar transferases"/>
    <property type="match status" value="1"/>
</dbReference>
<keyword evidence="3" id="KW-1015">Disulfide bond</keyword>
<dbReference type="Gramene" id="TraesROB_scaffold_008406_01G000400.1">
    <property type="protein sequence ID" value="TraesROB_scaffold_008406_01G000400.1"/>
    <property type="gene ID" value="TraesROB_scaffold_008406_01G000400"/>
</dbReference>
<dbReference type="InterPro" id="IPR053318">
    <property type="entry name" value="GT64"/>
</dbReference>
<dbReference type="PANTHER" id="PTHR48410">
    <property type="entry name" value="GLYCOSYLINOSITOL PHOSPHORYLCERAMIDE MANNOSYL TRANSFERASE 1"/>
    <property type="match status" value="1"/>
</dbReference>
<keyword evidence="4" id="KW-1133">Transmembrane helix</keyword>
<dbReference type="PANTHER" id="PTHR48410:SF1">
    <property type="entry name" value="GLYCOSYLINOSITOL PHOSPHORYLCERAMIDE MANNOSYL TRANSFERASE 1"/>
    <property type="match status" value="1"/>
</dbReference>
<dbReference type="SMR" id="A0A3B6SQS7"/>
<dbReference type="Gramene" id="TraesNOR7B03G04240750.1">
    <property type="protein sequence ID" value="TraesNOR7B03G04240750.1"/>
    <property type="gene ID" value="TraesNOR7B03G04240750"/>
</dbReference>